<feature type="non-terminal residue" evidence="1">
    <location>
        <position position="30"/>
    </location>
</feature>
<organism evidence="1">
    <name type="scientific">marine sediment metagenome</name>
    <dbReference type="NCBI Taxonomy" id="412755"/>
    <lineage>
        <taxon>unclassified sequences</taxon>
        <taxon>metagenomes</taxon>
        <taxon>ecological metagenomes</taxon>
    </lineage>
</organism>
<dbReference type="AlphaFoldDB" id="X1LVG7"/>
<comment type="caution">
    <text evidence="1">The sequence shown here is derived from an EMBL/GenBank/DDBJ whole genome shotgun (WGS) entry which is preliminary data.</text>
</comment>
<dbReference type="EMBL" id="BARU01050027">
    <property type="protein sequence ID" value="GAH98123.1"/>
    <property type="molecule type" value="Genomic_DNA"/>
</dbReference>
<feature type="non-terminal residue" evidence="1">
    <location>
        <position position="1"/>
    </location>
</feature>
<protein>
    <submittedName>
        <fullName evidence="1">Uncharacterized protein</fullName>
    </submittedName>
</protein>
<evidence type="ECO:0000313" key="1">
    <source>
        <dbReference type="EMBL" id="GAH98123.1"/>
    </source>
</evidence>
<reference evidence="1" key="1">
    <citation type="journal article" date="2014" name="Front. Microbiol.">
        <title>High frequency of phylogenetically diverse reductive dehalogenase-homologous genes in deep subseafloor sedimentary metagenomes.</title>
        <authorList>
            <person name="Kawai M."/>
            <person name="Futagami T."/>
            <person name="Toyoda A."/>
            <person name="Takaki Y."/>
            <person name="Nishi S."/>
            <person name="Hori S."/>
            <person name="Arai W."/>
            <person name="Tsubouchi T."/>
            <person name="Morono Y."/>
            <person name="Uchiyama I."/>
            <person name="Ito T."/>
            <person name="Fujiyama A."/>
            <person name="Inagaki F."/>
            <person name="Takami H."/>
        </authorList>
    </citation>
    <scope>NUCLEOTIDE SEQUENCE</scope>
    <source>
        <strain evidence="1">Expedition CK06-06</strain>
    </source>
</reference>
<gene>
    <name evidence="1" type="ORF">S03H2_73179</name>
</gene>
<sequence length="30" mass="3620">GDYKLKYIPKKVLSITLHKNRYAFYDVAQF</sequence>
<proteinExistence type="predicted"/>
<accession>X1LVG7</accession>
<name>X1LVG7_9ZZZZ</name>